<reference evidence="1" key="1">
    <citation type="submission" date="2022-11" db="EMBL/GenBank/DDBJ databases">
        <authorList>
            <person name="Petersen C."/>
        </authorList>
    </citation>
    <scope>NUCLEOTIDE SEQUENCE</scope>
    <source>
        <strain evidence="1">IBT 16849</strain>
    </source>
</reference>
<reference evidence="1" key="2">
    <citation type="journal article" date="2023" name="IMA Fungus">
        <title>Comparative genomic study of the Penicillium genus elucidates a diverse pangenome and 15 lateral gene transfer events.</title>
        <authorList>
            <person name="Petersen C."/>
            <person name="Sorensen T."/>
            <person name="Nielsen M.R."/>
            <person name="Sondergaard T.E."/>
            <person name="Sorensen J.L."/>
            <person name="Fitzpatrick D.A."/>
            <person name="Frisvad J.C."/>
            <person name="Nielsen K.L."/>
        </authorList>
    </citation>
    <scope>NUCLEOTIDE SEQUENCE</scope>
    <source>
        <strain evidence="1">IBT 16849</strain>
    </source>
</reference>
<protein>
    <submittedName>
        <fullName evidence="1">Uncharacterized protein</fullName>
    </submittedName>
</protein>
<dbReference type="EMBL" id="JAPQKP010000003">
    <property type="protein sequence ID" value="KAJ5200504.1"/>
    <property type="molecule type" value="Genomic_DNA"/>
</dbReference>
<dbReference type="Proteomes" id="UP001150879">
    <property type="component" value="Unassembled WGS sequence"/>
</dbReference>
<gene>
    <name evidence="1" type="ORF">N7472_005708</name>
</gene>
<sequence>MSLTQAGGFLALGETIVRTHLNLLPSIQQPLEQIAISTIDSIGIVNPLSTSTEPISRSLALPWSIQISAILEDSV</sequence>
<evidence type="ECO:0000313" key="2">
    <source>
        <dbReference type="Proteomes" id="UP001150879"/>
    </source>
</evidence>
<dbReference type="AlphaFoldDB" id="A0A9W9JP71"/>
<dbReference type="OrthoDB" id="4324510at2759"/>
<proteinExistence type="predicted"/>
<evidence type="ECO:0000313" key="1">
    <source>
        <dbReference type="EMBL" id="KAJ5200504.1"/>
    </source>
</evidence>
<organism evidence="1 2">
    <name type="scientific">Penicillium cf. griseofulvum</name>
    <dbReference type="NCBI Taxonomy" id="2972120"/>
    <lineage>
        <taxon>Eukaryota</taxon>
        <taxon>Fungi</taxon>
        <taxon>Dikarya</taxon>
        <taxon>Ascomycota</taxon>
        <taxon>Pezizomycotina</taxon>
        <taxon>Eurotiomycetes</taxon>
        <taxon>Eurotiomycetidae</taxon>
        <taxon>Eurotiales</taxon>
        <taxon>Aspergillaceae</taxon>
        <taxon>Penicillium</taxon>
    </lineage>
</organism>
<comment type="caution">
    <text evidence="1">The sequence shown here is derived from an EMBL/GenBank/DDBJ whole genome shotgun (WGS) entry which is preliminary data.</text>
</comment>
<name>A0A9W9JP71_9EURO</name>
<accession>A0A9W9JP71</accession>
<keyword evidence="2" id="KW-1185">Reference proteome</keyword>